<feature type="transmembrane region" description="Helical" evidence="1">
    <location>
        <begin position="34"/>
        <end position="52"/>
    </location>
</feature>
<evidence type="ECO:0000256" key="1">
    <source>
        <dbReference type="SAM" id="Phobius"/>
    </source>
</evidence>
<dbReference type="EMBL" id="AZSP01000392">
    <property type="protein sequence ID" value="PVE04280.1"/>
    <property type="molecule type" value="Genomic_DNA"/>
</dbReference>
<dbReference type="Proteomes" id="UP000245992">
    <property type="component" value="Unassembled WGS sequence"/>
</dbReference>
<protein>
    <submittedName>
        <fullName evidence="2">Membrane protein</fullName>
    </submittedName>
</protein>
<evidence type="ECO:0000313" key="2">
    <source>
        <dbReference type="EMBL" id="PVE04280.1"/>
    </source>
</evidence>
<reference evidence="2 3" key="1">
    <citation type="submission" date="2013-12" db="EMBL/GenBank/DDBJ databases">
        <title>Annotated genome of Streptomyces scopuliridis.</title>
        <authorList>
            <person name="Olson J.B."/>
        </authorList>
    </citation>
    <scope>NUCLEOTIDE SEQUENCE [LARGE SCALE GENOMIC DNA]</scope>
    <source>
        <strain evidence="2 3">RB72</strain>
    </source>
</reference>
<gene>
    <name evidence="2" type="ORF">Y717_13015</name>
</gene>
<dbReference type="AlphaFoldDB" id="A0A2T7SN07"/>
<dbReference type="RefSeq" id="WP_030350146.1">
    <property type="nucleotide sequence ID" value="NZ_AZSP01000392.1"/>
</dbReference>
<dbReference type="STRING" id="1440053.GCA_000718095_00967"/>
<sequence>MSSLLNVLVAVAVVALIAARQSKPQRVTAEGHRWLVMPVILVVIALGEPGLLDAREPSLSALLLGVELVVGVLMGAGWARTSHIWTERDGSVWSKGTKATARVWIAGIALRLGLMGVGALIGIHQGSGALLLALAASVLVRRGLLVWRARAARPSYGDGVAAAPWKGRV</sequence>
<comment type="caution">
    <text evidence="2">The sequence shown here is derived from an EMBL/GenBank/DDBJ whole genome shotgun (WGS) entry which is preliminary data.</text>
</comment>
<keyword evidence="1" id="KW-0812">Transmembrane</keyword>
<evidence type="ECO:0000313" key="3">
    <source>
        <dbReference type="Proteomes" id="UP000245992"/>
    </source>
</evidence>
<keyword evidence="1" id="KW-1133">Transmembrane helix</keyword>
<feature type="transmembrane region" description="Helical" evidence="1">
    <location>
        <begin position="59"/>
        <end position="79"/>
    </location>
</feature>
<keyword evidence="3" id="KW-1185">Reference proteome</keyword>
<proteinExistence type="predicted"/>
<organism evidence="2 3">
    <name type="scientific">Streptomyces scopuliridis RB72</name>
    <dbReference type="NCBI Taxonomy" id="1440053"/>
    <lineage>
        <taxon>Bacteria</taxon>
        <taxon>Bacillati</taxon>
        <taxon>Actinomycetota</taxon>
        <taxon>Actinomycetes</taxon>
        <taxon>Kitasatosporales</taxon>
        <taxon>Streptomycetaceae</taxon>
        <taxon>Streptomyces</taxon>
    </lineage>
</organism>
<accession>A0A2T7SN07</accession>
<keyword evidence="1" id="KW-0472">Membrane</keyword>
<feature type="transmembrane region" description="Helical" evidence="1">
    <location>
        <begin position="99"/>
        <end position="121"/>
    </location>
</feature>
<name>A0A2T7SN07_9ACTN</name>
<dbReference type="OrthoDB" id="3872634at2"/>